<gene>
    <name evidence="1" type="ORF">HSBAA_34810</name>
</gene>
<dbReference type="SUPFAM" id="SSF53901">
    <property type="entry name" value="Thiolase-like"/>
    <property type="match status" value="1"/>
</dbReference>
<reference evidence="1 2" key="1">
    <citation type="journal article" date="2019" name="Microbiol. Resour. Announc.">
        <title>Complete Genome Sequence of Halomonas sulfidaeris Strain Esulfide1 Isolated from a Metal Sulfide Rock at a Depth of 2,200 Meters, Obtained Using Nanopore Sequencing.</title>
        <authorList>
            <person name="Saito M."/>
            <person name="Nishigata A."/>
            <person name="Galipon J."/>
            <person name="Arakawa K."/>
        </authorList>
    </citation>
    <scope>NUCLEOTIDE SEQUENCE [LARGE SCALE GENOMIC DNA]</scope>
    <source>
        <strain evidence="1 2">ATCC BAA-803</strain>
    </source>
</reference>
<dbReference type="KEGG" id="hsr:HSBAA_34810"/>
<dbReference type="AlphaFoldDB" id="A0A455U895"/>
<dbReference type="EMBL" id="AP019514">
    <property type="protein sequence ID" value="BBI62175.1"/>
    <property type="molecule type" value="Genomic_DNA"/>
</dbReference>
<evidence type="ECO:0000313" key="1">
    <source>
        <dbReference type="EMBL" id="BBI62175.1"/>
    </source>
</evidence>
<sequence length="62" mass="5901">MVTAGNASGLNDGAAAMIVGSLSAGERAGLAPRARIVCPATRDGAGSSARFAKGISPSGSDP</sequence>
<proteinExistence type="predicted"/>
<organism evidence="1 2">
    <name type="scientific">Vreelandella sulfidaeris</name>
    <dbReference type="NCBI Taxonomy" id="115553"/>
    <lineage>
        <taxon>Bacteria</taxon>
        <taxon>Pseudomonadati</taxon>
        <taxon>Pseudomonadota</taxon>
        <taxon>Gammaproteobacteria</taxon>
        <taxon>Oceanospirillales</taxon>
        <taxon>Halomonadaceae</taxon>
        <taxon>Vreelandella</taxon>
    </lineage>
</organism>
<dbReference type="GO" id="GO:0016746">
    <property type="term" value="F:acyltransferase activity"/>
    <property type="evidence" value="ECO:0007669"/>
    <property type="project" value="InterPro"/>
</dbReference>
<name>A0A455U895_9GAMM</name>
<accession>A0A455U895</accession>
<evidence type="ECO:0000313" key="2">
    <source>
        <dbReference type="Proteomes" id="UP000320231"/>
    </source>
</evidence>
<evidence type="ECO:0008006" key="3">
    <source>
        <dbReference type="Google" id="ProtNLM"/>
    </source>
</evidence>
<dbReference type="Gene3D" id="3.40.47.10">
    <property type="match status" value="1"/>
</dbReference>
<dbReference type="InterPro" id="IPR016039">
    <property type="entry name" value="Thiolase-like"/>
</dbReference>
<dbReference type="Proteomes" id="UP000320231">
    <property type="component" value="Chromosome"/>
</dbReference>
<protein>
    <recommendedName>
        <fullName evidence="3">Thiolase N-terminal domain-containing protein</fullName>
    </recommendedName>
</protein>